<dbReference type="GO" id="GO:0003677">
    <property type="term" value="F:DNA binding"/>
    <property type="evidence" value="ECO:0007669"/>
    <property type="project" value="UniProtKB-KW"/>
</dbReference>
<dbReference type="OrthoDB" id="10068942at2759"/>
<dbReference type="InterPro" id="IPR050951">
    <property type="entry name" value="Retrovirus_Pol_polyprotein"/>
</dbReference>
<keyword evidence="6" id="KW-1185">Reference proteome</keyword>
<feature type="non-terminal residue" evidence="5">
    <location>
        <position position="1"/>
    </location>
</feature>
<dbReference type="SMART" id="SM00343">
    <property type="entry name" value="ZnF_C2HC"/>
    <property type="match status" value="2"/>
</dbReference>
<dbReference type="Proteomes" id="UP001152795">
    <property type="component" value="Unassembled WGS sequence"/>
</dbReference>
<feature type="region of interest" description="Disordered" evidence="4">
    <location>
        <begin position="108"/>
        <end position="140"/>
    </location>
</feature>
<dbReference type="Gene3D" id="3.10.10.10">
    <property type="entry name" value="HIV Type 1 Reverse Transcriptase, subunit A, domain 1"/>
    <property type="match status" value="1"/>
</dbReference>
<dbReference type="FunFam" id="3.30.70.270:FF:000003">
    <property type="entry name" value="Transposon Ty3-G Gag-Pol polyprotein"/>
    <property type="match status" value="1"/>
</dbReference>
<dbReference type="Gene3D" id="3.30.70.270">
    <property type="match status" value="2"/>
</dbReference>
<reference evidence="5" key="1">
    <citation type="submission" date="2020-04" db="EMBL/GenBank/DDBJ databases">
        <authorList>
            <person name="Alioto T."/>
            <person name="Alioto T."/>
            <person name="Gomez Garrido J."/>
        </authorList>
    </citation>
    <scope>NUCLEOTIDE SEQUENCE</scope>
    <source>
        <strain evidence="5">A484AB</strain>
    </source>
</reference>
<evidence type="ECO:0000256" key="4">
    <source>
        <dbReference type="SAM" id="MobiDB-lite"/>
    </source>
</evidence>
<dbReference type="GO" id="GO:0004190">
    <property type="term" value="F:aspartic-type endopeptidase activity"/>
    <property type="evidence" value="ECO:0007669"/>
    <property type="project" value="UniProtKB-KW"/>
</dbReference>
<dbReference type="GO" id="GO:0008270">
    <property type="term" value="F:zinc ion binding"/>
    <property type="evidence" value="ECO:0007669"/>
    <property type="project" value="InterPro"/>
</dbReference>
<accession>A0A6S7IIK5</accession>
<evidence type="ECO:0000256" key="3">
    <source>
        <dbReference type="ARBA" id="ARBA00023125"/>
    </source>
</evidence>
<keyword evidence="1" id="KW-0645">Protease</keyword>
<dbReference type="SUPFAM" id="SSF57756">
    <property type="entry name" value="Retrovirus zinc finger-like domains"/>
    <property type="match status" value="1"/>
</dbReference>
<dbReference type="CDD" id="cd01647">
    <property type="entry name" value="RT_LTR"/>
    <property type="match status" value="1"/>
</dbReference>
<evidence type="ECO:0000256" key="1">
    <source>
        <dbReference type="ARBA" id="ARBA00022670"/>
    </source>
</evidence>
<feature type="compositionally biased region" description="Polar residues" evidence="4">
    <location>
        <begin position="108"/>
        <end position="117"/>
    </location>
</feature>
<gene>
    <name evidence="5" type="ORF">PACLA_8A014153</name>
</gene>
<evidence type="ECO:0000313" key="5">
    <source>
        <dbReference type="EMBL" id="CAB4016799.1"/>
    </source>
</evidence>
<dbReference type="InterPro" id="IPR001878">
    <property type="entry name" value="Znf_CCHC"/>
</dbReference>
<dbReference type="AlphaFoldDB" id="A0A6S7IIK5"/>
<sequence>MELQELYYTLKPDSEDNNLQECLNALDAYFTPKQKENETIDQFVCRLRQKSISCEFTNVDEAIRDQIIEKCRDPKLCRTFLEKTGTVTLSVLQDTARVHETVNTQMQSMDRSGTNQVHGIFQGNRRGKGKYGAKYDDRASDGKHKEGRKCYRCNMTGHIGRDKSCPAISKTCKKCGLVGHFAVSCRTKAPKKPSNGKQRQDGAYQVEEEKQKPETDNYAFAVKPAGEKTGGVVDLIIGGVELNNVLIDSGASCNIMDRATWENLKQKGVKCESQKSEKKLFAYGQTDSIEVLGTFKSDIFCKDSRVSCVDEFTVVEGPGKVLLGKNTAEKLNVLRVGPPRSPQVYSVAYEGSDKDIMNDFKEIFSGVGKLKDFQMKLHIKDDVKPVAQPVRRLPFGLRAKVDKKLNELSEEDLIEEVPSGPTGWISPLVVVPKPDGDIRICVDMRRANEAIERERHPIPTIEEVLYELNGSTVYSKLDLKWGFHQVELEESSRRITTFVTHRVANIADDLIIHGRGIEEHDKNLVAVLNRLRECGLTLNANKCQFRLPKLTFFGHDLSCDGVSPNEEKVAAVRDAKPPKNAAEAETLAYFKNDCETRIIADAGPTGIGAVLTQLQGDSWRVISYASKNLTDVERRYSQTEKEGLAL</sequence>
<dbReference type="InterPro" id="IPR021109">
    <property type="entry name" value="Peptidase_aspartic_dom_sf"/>
</dbReference>
<dbReference type="InterPro" id="IPR000477">
    <property type="entry name" value="RT_dom"/>
</dbReference>
<dbReference type="InterPro" id="IPR036875">
    <property type="entry name" value="Znf_CCHC_sf"/>
</dbReference>
<dbReference type="SUPFAM" id="SSF56672">
    <property type="entry name" value="DNA/RNA polymerases"/>
    <property type="match status" value="1"/>
</dbReference>
<dbReference type="PANTHER" id="PTHR37984">
    <property type="entry name" value="PROTEIN CBG26694"/>
    <property type="match status" value="1"/>
</dbReference>
<feature type="region of interest" description="Disordered" evidence="4">
    <location>
        <begin position="187"/>
        <end position="212"/>
    </location>
</feature>
<name>A0A6S7IIK5_PARCT</name>
<dbReference type="Pfam" id="PF17919">
    <property type="entry name" value="RT_RNaseH_2"/>
    <property type="match status" value="1"/>
</dbReference>
<keyword evidence="2" id="KW-0064">Aspartyl protease</keyword>
<dbReference type="Pfam" id="PF00078">
    <property type="entry name" value="RVT_1"/>
    <property type="match status" value="2"/>
</dbReference>
<comment type="caution">
    <text evidence="5">The sequence shown here is derived from an EMBL/GenBank/DDBJ whole genome shotgun (WGS) entry which is preliminary data.</text>
</comment>
<evidence type="ECO:0000313" key="6">
    <source>
        <dbReference type="Proteomes" id="UP001152795"/>
    </source>
</evidence>
<dbReference type="GO" id="GO:0006508">
    <property type="term" value="P:proteolysis"/>
    <property type="evidence" value="ECO:0007669"/>
    <property type="project" value="UniProtKB-KW"/>
</dbReference>
<dbReference type="InterPro" id="IPR041577">
    <property type="entry name" value="RT_RNaseH_2"/>
</dbReference>
<keyword evidence="3" id="KW-0238">DNA-binding</keyword>
<dbReference type="PANTHER" id="PTHR37984:SF11">
    <property type="entry name" value="INTEGRASE CATALYTIC DOMAIN-CONTAINING PROTEIN"/>
    <property type="match status" value="1"/>
</dbReference>
<dbReference type="InterPro" id="IPR043502">
    <property type="entry name" value="DNA/RNA_pol_sf"/>
</dbReference>
<protein>
    <submittedName>
        <fullName evidence="5">Transposon Tf2-9 poly</fullName>
    </submittedName>
</protein>
<dbReference type="Gene3D" id="4.10.60.10">
    <property type="entry name" value="Zinc finger, CCHC-type"/>
    <property type="match status" value="1"/>
</dbReference>
<dbReference type="InterPro" id="IPR043128">
    <property type="entry name" value="Rev_trsase/Diguanyl_cyclase"/>
</dbReference>
<proteinExistence type="predicted"/>
<keyword evidence="2" id="KW-0378">Hydrolase</keyword>
<dbReference type="Gene3D" id="2.40.70.10">
    <property type="entry name" value="Acid Proteases"/>
    <property type="match status" value="1"/>
</dbReference>
<organism evidence="5 6">
    <name type="scientific">Paramuricea clavata</name>
    <name type="common">Red gorgonian</name>
    <name type="synonym">Violescent sea-whip</name>
    <dbReference type="NCBI Taxonomy" id="317549"/>
    <lineage>
        <taxon>Eukaryota</taxon>
        <taxon>Metazoa</taxon>
        <taxon>Cnidaria</taxon>
        <taxon>Anthozoa</taxon>
        <taxon>Octocorallia</taxon>
        <taxon>Malacalcyonacea</taxon>
        <taxon>Plexauridae</taxon>
        <taxon>Paramuricea</taxon>
    </lineage>
</organism>
<evidence type="ECO:0000256" key="2">
    <source>
        <dbReference type="ARBA" id="ARBA00022750"/>
    </source>
</evidence>
<dbReference type="EMBL" id="CACRXK020009260">
    <property type="protein sequence ID" value="CAB4016799.1"/>
    <property type="molecule type" value="Genomic_DNA"/>
</dbReference>